<comment type="caution">
    <text evidence="3">The sequence shown here is derived from an EMBL/GenBank/DDBJ whole genome shotgun (WGS) entry which is preliminary data.</text>
</comment>
<feature type="compositionally biased region" description="Basic and acidic residues" evidence="1">
    <location>
        <begin position="275"/>
        <end position="304"/>
    </location>
</feature>
<reference evidence="3 4" key="1">
    <citation type="submission" date="2020-05" db="EMBL/GenBank/DDBJ databases">
        <title>Ceratocystis lukuohia genome.</title>
        <authorList>
            <person name="Harrington T.C."/>
            <person name="Kim K."/>
            <person name="Mayers C.G."/>
        </authorList>
    </citation>
    <scope>NUCLEOTIDE SEQUENCE [LARGE SCALE GENOMIC DNA]</scope>
    <source>
        <strain evidence="3 4">C4212</strain>
    </source>
</reference>
<sequence length="313" mass="34854">MRFFSVSMPLALSILGLAQALSLKDHGYHVAGDQTVDVVISYDQDGESQLIDAFGYDIEKKIVTLFVANNDLEPARENKLGLGQIYVSLLEGRNQKPENFNWVITEGGGEEEIKNLIDDIRTARGLDPTSDIEIHANDPEWKSILDTKYYQRAAALNTKPLETILITTAQPDIYEDGSLVDSFYFHFPTKITENAEGEVPASVDDNQEDEAAAWFDEMSEELKEDLEDEWEDKEDKAALMRELLAEQQDEHVVSLEAVFDGLAESIMASQESEEAPAKSEEAPAENKEAPAENKEVPAENKEVPAENEEAPTS</sequence>
<feature type="chain" id="PRO_5045639667" evidence="2">
    <location>
        <begin position="21"/>
        <end position="313"/>
    </location>
</feature>
<evidence type="ECO:0000313" key="3">
    <source>
        <dbReference type="EMBL" id="KAL2887647.1"/>
    </source>
</evidence>
<name>A0ABR4MH96_9PEZI</name>
<evidence type="ECO:0000313" key="4">
    <source>
        <dbReference type="Proteomes" id="UP001610728"/>
    </source>
</evidence>
<protein>
    <submittedName>
        <fullName evidence="3">Uncharacterized protein</fullName>
    </submittedName>
</protein>
<keyword evidence="4" id="KW-1185">Reference proteome</keyword>
<evidence type="ECO:0000256" key="1">
    <source>
        <dbReference type="SAM" id="MobiDB-lite"/>
    </source>
</evidence>
<accession>A0ABR4MH96</accession>
<dbReference type="RefSeq" id="XP_070858827.1">
    <property type="nucleotide sequence ID" value="XM_071001018.1"/>
</dbReference>
<feature type="region of interest" description="Disordered" evidence="1">
    <location>
        <begin position="266"/>
        <end position="313"/>
    </location>
</feature>
<dbReference type="Proteomes" id="UP001610728">
    <property type="component" value="Unassembled WGS sequence"/>
</dbReference>
<dbReference type="GeneID" id="98119380"/>
<proteinExistence type="predicted"/>
<evidence type="ECO:0000256" key="2">
    <source>
        <dbReference type="SAM" id="SignalP"/>
    </source>
</evidence>
<organism evidence="3 4">
    <name type="scientific">Ceratocystis lukuohia</name>
    <dbReference type="NCBI Taxonomy" id="2019550"/>
    <lineage>
        <taxon>Eukaryota</taxon>
        <taxon>Fungi</taxon>
        <taxon>Dikarya</taxon>
        <taxon>Ascomycota</taxon>
        <taxon>Pezizomycotina</taxon>
        <taxon>Sordariomycetes</taxon>
        <taxon>Hypocreomycetidae</taxon>
        <taxon>Microascales</taxon>
        <taxon>Ceratocystidaceae</taxon>
        <taxon>Ceratocystis</taxon>
    </lineage>
</organism>
<gene>
    <name evidence="3" type="ORF">HOO65_050768</name>
</gene>
<dbReference type="EMBL" id="JABSNW010000005">
    <property type="protein sequence ID" value="KAL2887647.1"/>
    <property type="molecule type" value="Genomic_DNA"/>
</dbReference>
<feature type="signal peptide" evidence="2">
    <location>
        <begin position="1"/>
        <end position="20"/>
    </location>
</feature>
<keyword evidence="2" id="KW-0732">Signal</keyword>